<evidence type="ECO:0000313" key="5">
    <source>
        <dbReference type="Proteomes" id="UP000251571"/>
    </source>
</evidence>
<feature type="transmembrane region" description="Helical" evidence="1">
    <location>
        <begin position="6"/>
        <end position="26"/>
    </location>
</feature>
<dbReference type="Proteomes" id="UP000245839">
    <property type="component" value="Unassembled WGS sequence"/>
</dbReference>
<dbReference type="Proteomes" id="UP000251571">
    <property type="component" value="Unassembled WGS sequence"/>
</dbReference>
<protein>
    <submittedName>
        <fullName evidence="2">F1-F0 ATPase (N-ATPase) AtpR subunit</fullName>
    </submittedName>
    <submittedName>
        <fullName evidence="3">N-ATPase, AtpR subunit</fullName>
    </submittedName>
</protein>
<reference evidence="3 5" key="1">
    <citation type="submission" date="2016-10" db="EMBL/GenBank/DDBJ databases">
        <authorList>
            <person name="Cai Z."/>
        </authorList>
    </citation>
    <scope>NUCLEOTIDE SEQUENCE [LARGE SCALE GENOMIC DNA]</scope>
    <source>
        <strain evidence="3 5">DSM 25227</strain>
    </source>
</reference>
<dbReference type="EMBL" id="UETC01000003">
    <property type="protein sequence ID" value="SSA44258.1"/>
    <property type="molecule type" value="Genomic_DNA"/>
</dbReference>
<evidence type="ECO:0000313" key="2">
    <source>
        <dbReference type="EMBL" id="PWJ20251.1"/>
    </source>
</evidence>
<keyword evidence="1" id="KW-0812">Transmembrane</keyword>
<evidence type="ECO:0000313" key="4">
    <source>
        <dbReference type="Proteomes" id="UP000245839"/>
    </source>
</evidence>
<organism evidence="3 5">
    <name type="scientific">Jannaschia seohaensis</name>
    <dbReference type="NCBI Taxonomy" id="475081"/>
    <lineage>
        <taxon>Bacteria</taxon>
        <taxon>Pseudomonadati</taxon>
        <taxon>Pseudomonadota</taxon>
        <taxon>Alphaproteobacteria</taxon>
        <taxon>Rhodobacterales</taxon>
        <taxon>Roseobacteraceae</taxon>
        <taxon>Jannaschia</taxon>
    </lineage>
</organism>
<dbReference type="EMBL" id="QGDJ01000003">
    <property type="protein sequence ID" value="PWJ20251.1"/>
    <property type="molecule type" value="Genomic_DNA"/>
</dbReference>
<evidence type="ECO:0000313" key="3">
    <source>
        <dbReference type="EMBL" id="SSA44258.1"/>
    </source>
</evidence>
<name>A0A2Y9ALQ4_9RHOB</name>
<dbReference type="InterPro" id="IPR017581">
    <property type="entry name" value="AtpR-like"/>
</dbReference>
<dbReference type="Pfam" id="PF12966">
    <property type="entry name" value="AtpR"/>
    <property type="match status" value="1"/>
</dbReference>
<accession>A0A2Y9ALQ4</accession>
<reference evidence="2 4" key="2">
    <citation type="submission" date="2018-03" db="EMBL/GenBank/DDBJ databases">
        <title>Genomic Encyclopedia of Archaeal and Bacterial Type Strains, Phase II (KMG-II): from individual species to whole genera.</title>
        <authorList>
            <person name="Goeker M."/>
        </authorList>
    </citation>
    <scope>NUCLEOTIDE SEQUENCE [LARGE SCALE GENOMIC DNA]</scope>
    <source>
        <strain evidence="2 4">DSM 25227</strain>
    </source>
</reference>
<gene>
    <name evidence="2" type="ORF">BCF38_10366</name>
    <name evidence="3" type="ORF">SAMN05421539_10366</name>
</gene>
<evidence type="ECO:0000256" key="1">
    <source>
        <dbReference type="SAM" id="Phobius"/>
    </source>
</evidence>
<keyword evidence="1" id="KW-0472">Membrane</keyword>
<keyword evidence="4" id="KW-1185">Reference proteome</keyword>
<proteinExistence type="predicted"/>
<dbReference type="AlphaFoldDB" id="A0A2Y9ALQ4"/>
<dbReference type="RefSeq" id="WP_170125366.1">
    <property type="nucleotide sequence ID" value="NZ_QGDJ01000003.1"/>
</dbReference>
<keyword evidence="1" id="KW-1133">Transmembrane helix</keyword>
<sequence>MTTDPLLALVPWLLGGIALGAVYMHLISRTVAAIARPVSNRAAAGWLLLRFGLAAAVLALGAMQGAGPLLAALAGFLLSRTVAIRRAVGADRGR</sequence>